<evidence type="ECO:0000256" key="2">
    <source>
        <dbReference type="ARBA" id="ARBA00023054"/>
    </source>
</evidence>
<accession>A0AAV4AMA8</accession>
<dbReference type="Pfam" id="PF09789">
    <property type="entry name" value="CC149"/>
    <property type="match status" value="1"/>
</dbReference>
<evidence type="ECO:0000256" key="1">
    <source>
        <dbReference type="ARBA" id="ARBA00005872"/>
    </source>
</evidence>
<feature type="compositionally biased region" description="Basic and acidic residues" evidence="3">
    <location>
        <begin position="286"/>
        <end position="306"/>
    </location>
</feature>
<gene>
    <name evidence="4" type="ORF">PoB_003421600</name>
</gene>
<sequence>MEEEKSMAIATVSKYKSILEKKKTRGMLKLGQSRSGGLVITQKQVQDVIQNKSSMSPSPQALADLQGLCSALLDTINDKNLALSHQRKTNKLLGNRVSELEKKLKTLEVSGLWSVSGQLPHLEKLKAECEDIKTLVPVQLSPSHSGSESRADGSDFDSVSSSLNNSAKTSPAHRPSGQGITNLQLPQLSHFDLEELDLLPTKEEVVKIDDGLTRQEGKQRSISPLDASLGLSDFLREKDSSFLALTDGTNPTANKSHTMDSGFDQSISNGVLSGNISHSQEEEDGRDSIDSEKREAEIMRILRKESEEEVEDAHLHITGTDGTEVDDDDNDDDDGDAYVYDEASEHLQNLLASVTEKLLQRPGQEKNQNCEVNRLIVHKQKPHCGHEINNQQEQTVYLEENIKTLEEQGGILFAGSQDVTDQELLVDVKEHSQNELSVEVERQTNSQKDEESSRLISHVKQTDAGHVDKRAEQLYTDEQSKPSKC</sequence>
<evidence type="ECO:0000313" key="5">
    <source>
        <dbReference type="Proteomes" id="UP000735302"/>
    </source>
</evidence>
<feature type="compositionally biased region" description="Basic and acidic residues" evidence="3">
    <location>
        <begin position="460"/>
        <end position="485"/>
    </location>
</feature>
<proteinExistence type="inferred from homology"/>
<dbReference type="EMBL" id="BLXT01003909">
    <property type="protein sequence ID" value="GFO07711.1"/>
    <property type="molecule type" value="Genomic_DNA"/>
</dbReference>
<evidence type="ECO:0000256" key="3">
    <source>
        <dbReference type="SAM" id="MobiDB-lite"/>
    </source>
</evidence>
<comment type="caution">
    <text evidence="4">The sequence shown here is derived from an EMBL/GenBank/DDBJ whole genome shotgun (WGS) entry which is preliminary data.</text>
</comment>
<reference evidence="4 5" key="1">
    <citation type="journal article" date="2021" name="Elife">
        <title>Chloroplast acquisition without the gene transfer in kleptoplastic sea slugs, Plakobranchus ocellatus.</title>
        <authorList>
            <person name="Maeda T."/>
            <person name="Takahashi S."/>
            <person name="Yoshida T."/>
            <person name="Shimamura S."/>
            <person name="Takaki Y."/>
            <person name="Nagai Y."/>
            <person name="Toyoda A."/>
            <person name="Suzuki Y."/>
            <person name="Arimoto A."/>
            <person name="Ishii H."/>
            <person name="Satoh N."/>
            <person name="Nishiyama T."/>
            <person name="Hasebe M."/>
            <person name="Maruyama T."/>
            <person name="Minagawa J."/>
            <person name="Obokata J."/>
            <person name="Shigenobu S."/>
        </authorList>
    </citation>
    <scope>NUCLEOTIDE SEQUENCE [LARGE SCALE GENOMIC DNA]</scope>
</reference>
<protein>
    <submittedName>
        <fullName evidence="4">Coiled-coil domain-containing protein 149-like</fullName>
    </submittedName>
</protein>
<dbReference type="AlphaFoldDB" id="A0AAV4AMA8"/>
<name>A0AAV4AMA8_9GAST</name>
<dbReference type="InterPro" id="IPR019179">
    <property type="entry name" value="CC149"/>
</dbReference>
<dbReference type="PANTHER" id="PTHR21682:SF2">
    <property type="entry name" value="COILED-COIL DOMAIN-CONTAINING PROTEIN 149"/>
    <property type="match status" value="1"/>
</dbReference>
<feature type="region of interest" description="Disordered" evidence="3">
    <location>
        <begin position="269"/>
        <end position="335"/>
    </location>
</feature>
<keyword evidence="2" id="KW-0175">Coiled coil</keyword>
<keyword evidence="5" id="KW-1185">Reference proteome</keyword>
<feature type="compositionally biased region" description="Basic and acidic residues" evidence="3">
    <location>
        <begin position="436"/>
        <end position="453"/>
    </location>
</feature>
<feature type="compositionally biased region" description="Acidic residues" evidence="3">
    <location>
        <begin position="323"/>
        <end position="335"/>
    </location>
</feature>
<dbReference type="Proteomes" id="UP000735302">
    <property type="component" value="Unassembled WGS sequence"/>
</dbReference>
<feature type="compositionally biased region" description="Polar residues" evidence="3">
    <location>
        <begin position="269"/>
        <end position="278"/>
    </location>
</feature>
<organism evidence="4 5">
    <name type="scientific">Plakobranchus ocellatus</name>
    <dbReference type="NCBI Taxonomy" id="259542"/>
    <lineage>
        <taxon>Eukaryota</taxon>
        <taxon>Metazoa</taxon>
        <taxon>Spiralia</taxon>
        <taxon>Lophotrochozoa</taxon>
        <taxon>Mollusca</taxon>
        <taxon>Gastropoda</taxon>
        <taxon>Heterobranchia</taxon>
        <taxon>Euthyneura</taxon>
        <taxon>Panpulmonata</taxon>
        <taxon>Sacoglossa</taxon>
        <taxon>Placobranchoidea</taxon>
        <taxon>Plakobranchidae</taxon>
        <taxon>Plakobranchus</taxon>
    </lineage>
</organism>
<comment type="similarity">
    <text evidence="1">Belongs to the CCDC149 family.</text>
</comment>
<feature type="region of interest" description="Disordered" evidence="3">
    <location>
        <begin position="139"/>
        <end position="181"/>
    </location>
</feature>
<feature type="compositionally biased region" description="Polar residues" evidence="3">
    <location>
        <begin position="157"/>
        <end position="169"/>
    </location>
</feature>
<dbReference type="PANTHER" id="PTHR21682">
    <property type="entry name" value="COILED-COIL DOMAIN-CONTAINING PROTEIN 149"/>
    <property type="match status" value="1"/>
</dbReference>
<feature type="region of interest" description="Disordered" evidence="3">
    <location>
        <begin position="436"/>
        <end position="485"/>
    </location>
</feature>
<evidence type="ECO:0000313" key="4">
    <source>
        <dbReference type="EMBL" id="GFO07711.1"/>
    </source>
</evidence>